<dbReference type="GO" id="GO:0005789">
    <property type="term" value="C:endoplasmic reticulum membrane"/>
    <property type="evidence" value="ECO:0000318"/>
    <property type="project" value="GO_Central"/>
</dbReference>
<comment type="catalytic activity">
    <reaction evidence="12">
        <text>n isopentenyl diphosphate + (2E,6E)-farnesyl diphosphate = a di-trans,poly-cis-polyprenyl diphosphate + n diphosphate</text>
        <dbReference type="Rhea" id="RHEA:53008"/>
        <dbReference type="Rhea" id="RHEA-COMP:19494"/>
        <dbReference type="ChEBI" id="CHEBI:33019"/>
        <dbReference type="ChEBI" id="CHEBI:128769"/>
        <dbReference type="ChEBI" id="CHEBI:136960"/>
        <dbReference type="ChEBI" id="CHEBI:175763"/>
        <dbReference type="EC" id="2.5.1.87"/>
    </reaction>
</comment>
<keyword evidence="7" id="KW-0812">Transmembrane</keyword>
<protein>
    <recommendedName>
        <fullName evidence="5">ditrans,polycis-polyprenyl diphosphate synthase [(2E,6E)-farnesyldiphosphate specific]</fullName>
        <ecNumber evidence="5">2.5.1.87</ecNumber>
    </recommendedName>
</protein>
<organism evidence="13 14">
    <name type="scientific">Manihot esculenta</name>
    <name type="common">Cassava</name>
    <name type="synonym">Jatropha manihot</name>
    <dbReference type="NCBI Taxonomy" id="3983"/>
    <lineage>
        <taxon>Eukaryota</taxon>
        <taxon>Viridiplantae</taxon>
        <taxon>Streptophyta</taxon>
        <taxon>Embryophyta</taxon>
        <taxon>Tracheophyta</taxon>
        <taxon>Spermatophyta</taxon>
        <taxon>Magnoliopsida</taxon>
        <taxon>eudicotyledons</taxon>
        <taxon>Gunneridae</taxon>
        <taxon>Pentapetalae</taxon>
        <taxon>rosids</taxon>
        <taxon>fabids</taxon>
        <taxon>Malpighiales</taxon>
        <taxon>Euphorbiaceae</taxon>
        <taxon>Crotonoideae</taxon>
        <taxon>Manihoteae</taxon>
        <taxon>Manihot</taxon>
    </lineage>
</organism>
<evidence type="ECO:0000256" key="6">
    <source>
        <dbReference type="ARBA" id="ARBA00022679"/>
    </source>
</evidence>
<keyword evidence="6" id="KW-0808">Transferase</keyword>
<comment type="cofactor">
    <cofactor evidence="1">
        <name>Mg(2+)</name>
        <dbReference type="ChEBI" id="CHEBI:18420"/>
    </cofactor>
</comment>
<dbReference type="EMBL" id="CM004403">
    <property type="protein sequence ID" value="OAY25502.1"/>
    <property type="molecule type" value="Genomic_DNA"/>
</dbReference>
<dbReference type="OrthoDB" id="19639at2759"/>
<evidence type="ECO:0000256" key="5">
    <source>
        <dbReference type="ARBA" id="ARBA00012596"/>
    </source>
</evidence>
<dbReference type="GO" id="GO:0045547">
    <property type="term" value="F:ditrans,polycis-polyprenyl diphosphate synthase [(2E,6E)-farnesyl diphosphate specific] activity"/>
    <property type="evidence" value="ECO:0007669"/>
    <property type="project" value="UniProtKB-EC"/>
</dbReference>
<name>A0A2C9U8C2_MANES</name>
<keyword evidence="9" id="KW-0460">Magnesium</keyword>
<keyword evidence="8" id="KW-0256">Endoplasmic reticulum</keyword>
<evidence type="ECO:0000313" key="14">
    <source>
        <dbReference type="Proteomes" id="UP000091857"/>
    </source>
</evidence>
<dbReference type="GO" id="GO:1904423">
    <property type="term" value="C:dehydrodolichyl diphosphate synthase complex"/>
    <property type="evidence" value="ECO:0000318"/>
    <property type="project" value="GO_Central"/>
</dbReference>
<dbReference type="SUPFAM" id="SSF64005">
    <property type="entry name" value="Undecaprenyl diphosphate synthase"/>
    <property type="match status" value="1"/>
</dbReference>
<comment type="subcellular location">
    <subcellularLocation>
        <location evidence="2">Endoplasmic reticulum membrane</location>
    </subcellularLocation>
</comment>
<evidence type="ECO:0000313" key="13">
    <source>
        <dbReference type="EMBL" id="OAY25502.1"/>
    </source>
</evidence>
<evidence type="ECO:0000256" key="11">
    <source>
        <dbReference type="ARBA" id="ARBA00023136"/>
    </source>
</evidence>
<evidence type="ECO:0000256" key="2">
    <source>
        <dbReference type="ARBA" id="ARBA00004586"/>
    </source>
</evidence>
<dbReference type="AlphaFoldDB" id="A0A2C9U8C2"/>
<evidence type="ECO:0000256" key="10">
    <source>
        <dbReference type="ARBA" id="ARBA00022989"/>
    </source>
</evidence>
<dbReference type="OMA" id="GMFMECL"/>
<comment type="pathway">
    <text evidence="3">Protein modification; protein glycosylation.</text>
</comment>
<evidence type="ECO:0000256" key="7">
    <source>
        <dbReference type="ARBA" id="ARBA00022692"/>
    </source>
</evidence>
<dbReference type="Gene3D" id="3.40.1180.10">
    <property type="entry name" value="Decaprenyl diphosphate synthase-like"/>
    <property type="match status" value="1"/>
</dbReference>
<proteinExistence type="inferred from homology"/>
<dbReference type="PANTHER" id="PTHR21528:SF0">
    <property type="entry name" value="DEHYDRODOLICHYL DIPHOSPHATE SYNTHASE COMPLEX SUBUNIT NUS1"/>
    <property type="match status" value="1"/>
</dbReference>
<dbReference type="InterPro" id="IPR038887">
    <property type="entry name" value="Nus1/NgBR"/>
</dbReference>
<keyword evidence="14" id="KW-1185">Reference proteome</keyword>
<keyword evidence="11" id="KW-0472">Membrane</keyword>
<evidence type="ECO:0000256" key="12">
    <source>
        <dbReference type="ARBA" id="ARBA00047353"/>
    </source>
</evidence>
<gene>
    <name evidence="13" type="ORF">MANES_17G099900v8</name>
</gene>
<dbReference type="UniPathway" id="UPA00378"/>
<comment type="caution">
    <text evidence="13">The sequence shown here is derived from an EMBL/GenBank/DDBJ whole genome shotgun (WGS) entry which is preliminary data.</text>
</comment>
<evidence type="ECO:0000256" key="4">
    <source>
        <dbReference type="ARBA" id="ARBA00005432"/>
    </source>
</evidence>
<evidence type="ECO:0000256" key="1">
    <source>
        <dbReference type="ARBA" id="ARBA00001946"/>
    </source>
</evidence>
<reference evidence="14" key="1">
    <citation type="journal article" date="2016" name="Nat. Biotechnol.">
        <title>Sequencing wild and cultivated cassava and related species reveals extensive interspecific hybridization and genetic diversity.</title>
        <authorList>
            <person name="Bredeson J.V."/>
            <person name="Lyons J.B."/>
            <person name="Prochnik S.E."/>
            <person name="Wu G.A."/>
            <person name="Ha C.M."/>
            <person name="Edsinger-Gonzales E."/>
            <person name="Grimwood J."/>
            <person name="Schmutz J."/>
            <person name="Rabbi I.Y."/>
            <person name="Egesi C."/>
            <person name="Nauluvula P."/>
            <person name="Lebot V."/>
            <person name="Ndunguru J."/>
            <person name="Mkamilo G."/>
            <person name="Bart R.S."/>
            <person name="Setter T.L."/>
            <person name="Gleadow R.M."/>
            <person name="Kulakow P."/>
            <person name="Ferguson M.E."/>
            <person name="Rounsley S."/>
            <person name="Rokhsar D.S."/>
        </authorList>
    </citation>
    <scope>NUCLEOTIDE SEQUENCE [LARGE SCALE GENOMIC DNA]</scope>
    <source>
        <strain evidence="14">cv. AM560-2</strain>
    </source>
</reference>
<evidence type="ECO:0000256" key="9">
    <source>
        <dbReference type="ARBA" id="ARBA00022842"/>
    </source>
</evidence>
<dbReference type="InterPro" id="IPR036424">
    <property type="entry name" value="UPP_synth-like_sf"/>
</dbReference>
<sequence>MPHSFSRVMSLTSRAQIVNRLINLFVHHFLRLLWHFLHLLVSLWYLQVCLVETTESYLISTRLLKDYKALDISKVQYLAIVIDSEDARQISKVLQLLKWLAVVGVKHLCLYDSIGVLKTYKQIIIEKLNNAVLFEELVEKGLPMDSEKMSLEFASISDGKEAIARAANLLFMKHLKLSKSGVEQKELVFTEPEMDLALKALGYRGPEPDLMLVYGPVRCHLGFSPWRLRYTEIAHMGPLKSMKYGSLIKAIYKFTTVRQNYGS</sequence>
<keyword evidence="10" id="KW-1133">Transmembrane helix</keyword>
<accession>A0A2C9U8C2</accession>
<dbReference type="Gramene" id="Manes.17G099900.1.v8.1">
    <property type="protein sequence ID" value="Manes.17G099900.1.v8.1.CDS"/>
    <property type="gene ID" value="Manes.17G099900.v8.1"/>
</dbReference>
<evidence type="ECO:0000256" key="8">
    <source>
        <dbReference type="ARBA" id="ARBA00022824"/>
    </source>
</evidence>
<dbReference type="STRING" id="3983.A0A2C9U8C2"/>
<evidence type="ECO:0000256" key="3">
    <source>
        <dbReference type="ARBA" id="ARBA00004922"/>
    </source>
</evidence>
<comment type="similarity">
    <text evidence="4">Belongs to the UPP synthase family.</text>
</comment>
<dbReference type="Proteomes" id="UP000091857">
    <property type="component" value="Chromosome 17"/>
</dbReference>
<dbReference type="PANTHER" id="PTHR21528">
    <property type="entry name" value="DEHYDRODOLICHYL DIPHOSPHATE SYNTHASE COMPLEX SUBUNIT NUS1"/>
    <property type="match status" value="1"/>
</dbReference>
<dbReference type="EC" id="2.5.1.87" evidence="5"/>